<dbReference type="GO" id="GO:0046872">
    <property type="term" value="F:metal ion binding"/>
    <property type="evidence" value="ECO:0007669"/>
    <property type="project" value="UniProtKB-KW"/>
</dbReference>
<keyword evidence="7" id="KW-1185">Reference proteome</keyword>
<evidence type="ECO:0000256" key="4">
    <source>
        <dbReference type="ARBA" id="ARBA00038402"/>
    </source>
</evidence>
<comment type="similarity">
    <text evidence="4">Belongs to the eukaryotic/archaeal RNase P protein component 4 family.</text>
</comment>
<keyword evidence="1" id="KW-0819">tRNA processing</keyword>
<keyword evidence="2" id="KW-0479">Metal-binding</keyword>
<evidence type="ECO:0000256" key="1">
    <source>
        <dbReference type="ARBA" id="ARBA00022694"/>
    </source>
</evidence>
<dbReference type="Proteomes" id="UP000383932">
    <property type="component" value="Unassembled WGS sequence"/>
</dbReference>
<gene>
    <name evidence="6" type="ORF">CTheo_8155</name>
</gene>
<sequence length="463" mass="51238">MESNRHKSFKFKDWDEHLLRFLETAGLDQAARGFKLDMMVLNHTSEKRLLAALEQFCTTAMASKTSDLEDETPSHSLDEMKQRYLPVDVATPGQASSTTSIPQSHSKFNQNTKAVSRFLADVRLRVDQSNRDEFVHRKPRRESGPNGSARTDAVKLNRDIQMKYDIVKNQDGPLGKTMKNAGGSVNVNVSGTRISSPENPNTAFNERFQAIETHLAVRYVPAPPADFMLRVKHIEEHIIRLEKEYPPWAALHFNQPHRGWPPAPRESIIVIPPHLTRSTRLEEADESGEHHESGGRGKGKARGGKESSLLRAALDKLQPQAKSDGPPPTVPNRDLMQRMNFLLQTSVHLQRDQGQEAQRLARRHVKTVKRISNGAVVKLDPSVKRVLCKGCNAVLVPGLSASVRVKCTVQGAWQDDKLHMFWVPGGAKNSSGTSLAGACSTDGGGMCGSCSGKKTRSGKESEI</sequence>
<dbReference type="GO" id="GO:0008033">
    <property type="term" value="P:tRNA processing"/>
    <property type="evidence" value="ECO:0007669"/>
    <property type="project" value="UniProtKB-KW"/>
</dbReference>
<evidence type="ECO:0000313" key="6">
    <source>
        <dbReference type="EMBL" id="KAB5588403.1"/>
    </source>
</evidence>
<dbReference type="PANTHER" id="PTHR14742:SF0">
    <property type="entry name" value="RIBONUCLEASE P PROTEIN SUBUNIT P21"/>
    <property type="match status" value="1"/>
</dbReference>
<keyword evidence="3" id="KW-0862">Zinc</keyword>
<evidence type="ECO:0000313" key="7">
    <source>
        <dbReference type="Proteomes" id="UP000383932"/>
    </source>
</evidence>
<accession>A0A5N5QA78</accession>
<organism evidence="6 7">
    <name type="scientific">Ceratobasidium theobromae</name>
    <dbReference type="NCBI Taxonomy" id="1582974"/>
    <lineage>
        <taxon>Eukaryota</taxon>
        <taxon>Fungi</taxon>
        <taxon>Dikarya</taxon>
        <taxon>Basidiomycota</taxon>
        <taxon>Agaricomycotina</taxon>
        <taxon>Agaricomycetes</taxon>
        <taxon>Cantharellales</taxon>
        <taxon>Ceratobasidiaceae</taxon>
        <taxon>Ceratobasidium</taxon>
    </lineage>
</organism>
<dbReference type="EMBL" id="SSOP01000463">
    <property type="protein sequence ID" value="KAB5588403.1"/>
    <property type="molecule type" value="Genomic_DNA"/>
</dbReference>
<evidence type="ECO:0000256" key="3">
    <source>
        <dbReference type="ARBA" id="ARBA00022833"/>
    </source>
</evidence>
<protein>
    <submittedName>
        <fullName evidence="6">Rpr2 domain-containing protein</fullName>
    </submittedName>
</protein>
<comment type="caution">
    <text evidence="6">The sequence shown here is derived from an EMBL/GenBank/DDBJ whole genome shotgun (WGS) entry which is preliminary data.</text>
</comment>
<dbReference type="GO" id="GO:0005655">
    <property type="term" value="C:nucleolar ribonuclease P complex"/>
    <property type="evidence" value="ECO:0007669"/>
    <property type="project" value="TreeGrafter"/>
</dbReference>
<evidence type="ECO:0000256" key="2">
    <source>
        <dbReference type="ARBA" id="ARBA00022723"/>
    </source>
</evidence>
<proteinExistence type="inferred from homology"/>
<dbReference type="PANTHER" id="PTHR14742">
    <property type="entry name" value="RIBONUCLEASE P SUBUNIT P21"/>
    <property type="match status" value="1"/>
</dbReference>
<evidence type="ECO:0000256" key="5">
    <source>
        <dbReference type="SAM" id="MobiDB-lite"/>
    </source>
</evidence>
<dbReference type="OrthoDB" id="5531344at2759"/>
<feature type="region of interest" description="Disordered" evidence="5">
    <location>
        <begin position="131"/>
        <end position="151"/>
    </location>
</feature>
<reference evidence="6 7" key="1">
    <citation type="journal article" date="2019" name="Fungal Biol. Biotechnol.">
        <title>Draft genome sequence of fastidious pathogen Ceratobasidium theobromae, which causes vascular-streak dieback in Theobroma cacao.</title>
        <authorList>
            <person name="Ali S.S."/>
            <person name="Asman A."/>
            <person name="Shao J."/>
            <person name="Firmansyah A.P."/>
            <person name="Susilo A.W."/>
            <person name="Rosmana A."/>
            <person name="McMahon P."/>
            <person name="Junaid M."/>
            <person name="Guest D."/>
            <person name="Kheng T.Y."/>
            <person name="Meinhardt L.W."/>
            <person name="Bailey B.A."/>
        </authorList>
    </citation>
    <scope>NUCLEOTIDE SEQUENCE [LARGE SCALE GENOMIC DNA]</scope>
    <source>
        <strain evidence="6 7">CT2</strain>
    </source>
</reference>
<feature type="region of interest" description="Disordered" evidence="5">
    <location>
        <begin position="279"/>
        <end position="306"/>
    </location>
</feature>
<name>A0A5N5QA78_9AGAM</name>
<dbReference type="Gene3D" id="6.20.50.20">
    <property type="match status" value="1"/>
</dbReference>
<feature type="compositionally biased region" description="Basic and acidic residues" evidence="5">
    <location>
        <begin position="279"/>
        <end position="295"/>
    </location>
</feature>
<dbReference type="Pfam" id="PF04032">
    <property type="entry name" value="Rpr2"/>
    <property type="match status" value="1"/>
</dbReference>
<dbReference type="InterPro" id="IPR007175">
    <property type="entry name" value="Rpr2/Snm1/Rpp21"/>
</dbReference>
<dbReference type="AlphaFoldDB" id="A0A5N5QA78"/>